<dbReference type="Gene3D" id="3.90.79.10">
    <property type="entry name" value="Nucleoside Triphosphate Pyrophosphohydrolase"/>
    <property type="match status" value="1"/>
</dbReference>
<dbReference type="RefSeq" id="WP_166919079.1">
    <property type="nucleotide sequence ID" value="NZ_JAASRN010000002.1"/>
</dbReference>
<dbReference type="PANTHER" id="PTHR43736:SF4">
    <property type="entry name" value="SLR1690 PROTEIN"/>
    <property type="match status" value="1"/>
</dbReference>
<dbReference type="InterPro" id="IPR020084">
    <property type="entry name" value="NUDIX_hydrolase_CS"/>
</dbReference>
<dbReference type="Pfam" id="PF00293">
    <property type="entry name" value="NUDIX"/>
    <property type="match status" value="1"/>
</dbReference>
<evidence type="ECO:0000313" key="4">
    <source>
        <dbReference type="EMBL" id="NIK73814.1"/>
    </source>
</evidence>
<evidence type="ECO:0000259" key="3">
    <source>
        <dbReference type="PROSITE" id="PS51462"/>
    </source>
</evidence>
<dbReference type="GO" id="GO:0035539">
    <property type="term" value="F:8-oxo-7,8-dihydrodeoxyguanosine triphosphate pyrophosphatase activity"/>
    <property type="evidence" value="ECO:0007669"/>
    <property type="project" value="UniProtKB-EC"/>
</dbReference>
<dbReference type="PROSITE" id="PS51462">
    <property type="entry name" value="NUDIX"/>
    <property type="match status" value="1"/>
</dbReference>
<dbReference type="AlphaFoldDB" id="A0A846MQF4"/>
<evidence type="ECO:0000313" key="5">
    <source>
        <dbReference type="Proteomes" id="UP000537126"/>
    </source>
</evidence>
<dbReference type="InterPro" id="IPR000086">
    <property type="entry name" value="NUDIX_hydrolase_dom"/>
</dbReference>
<comment type="caution">
    <text evidence="4">The sequence shown here is derived from an EMBL/GenBank/DDBJ whole genome shotgun (WGS) entry which is preliminary data.</text>
</comment>
<keyword evidence="5" id="KW-1185">Reference proteome</keyword>
<gene>
    <name evidence="4" type="ORF">FHS56_001327</name>
</gene>
<dbReference type="PROSITE" id="PS00893">
    <property type="entry name" value="NUDIX_BOX"/>
    <property type="match status" value="1"/>
</dbReference>
<dbReference type="SUPFAM" id="SSF55811">
    <property type="entry name" value="Nudix"/>
    <property type="match status" value="1"/>
</dbReference>
<evidence type="ECO:0000256" key="1">
    <source>
        <dbReference type="ARBA" id="ARBA00022801"/>
    </source>
</evidence>
<dbReference type="PRINTS" id="PR00502">
    <property type="entry name" value="NUDIXFAMILY"/>
</dbReference>
<evidence type="ECO:0000256" key="2">
    <source>
        <dbReference type="RuleBase" id="RU003476"/>
    </source>
</evidence>
<dbReference type="PANTHER" id="PTHR43736">
    <property type="entry name" value="ADP-RIBOSE PYROPHOSPHATASE"/>
    <property type="match status" value="1"/>
</dbReference>
<dbReference type="InterPro" id="IPR020476">
    <property type="entry name" value="Nudix_hydrolase"/>
</dbReference>
<proteinExistence type="inferred from homology"/>
<organism evidence="4 5">
    <name type="scientific">Thermonema lapsum</name>
    <dbReference type="NCBI Taxonomy" id="28195"/>
    <lineage>
        <taxon>Bacteria</taxon>
        <taxon>Pseudomonadati</taxon>
        <taxon>Bacteroidota</taxon>
        <taxon>Cytophagia</taxon>
        <taxon>Cytophagales</taxon>
        <taxon>Thermonemataceae</taxon>
        <taxon>Thermonema</taxon>
    </lineage>
</organism>
<keyword evidence="1 2" id="KW-0378">Hydrolase</keyword>
<sequence length="170" mass="19272">MPYTYDYPRPALTADILLLGIAQDQTAHLLLIERKHPPFAGCWALPGGFMDEQEPIETTAMRELKEETGLEGVPLYQWRTYSTPGRDPRGRVVSVVFIGGCLIEQHPTVAADDAAALRWWSLHALPAMAFDHGQIVREAFDYLRQLSESSLQYLYPALAVHRHSWLKSIR</sequence>
<dbReference type="EC" id="3.6.1.55" evidence="4"/>
<accession>A0A846MQF4</accession>
<dbReference type="Proteomes" id="UP000537126">
    <property type="component" value="Unassembled WGS sequence"/>
</dbReference>
<protein>
    <submittedName>
        <fullName evidence="4">8-oxo-dGTP diphosphatase</fullName>
        <ecNumber evidence="4">3.6.1.55</ecNumber>
    </submittedName>
</protein>
<comment type="similarity">
    <text evidence="2">Belongs to the Nudix hydrolase family.</text>
</comment>
<dbReference type="EMBL" id="JAASRN010000002">
    <property type="protein sequence ID" value="NIK73814.1"/>
    <property type="molecule type" value="Genomic_DNA"/>
</dbReference>
<dbReference type="CDD" id="cd18873">
    <property type="entry name" value="NUDIX_NadM_like"/>
    <property type="match status" value="1"/>
</dbReference>
<reference evidence="4 5" key="1">
    <citation type="submission" date="2020-03" db="EMBL/GenBank/DDBJ databases">
        <title>Genomic Encyclopedia of Type Strains, Phase IV (KMG-IV): sequencing the most valuable type-strain genomes for metagenomic binning, comparative biology and taxonomic classification.</title>
        <authorList>
            <person name="Goeker M."/>
        </authorList>
    </citation>
    <scope>NUCLEOTIDE SEQUENCE [LARGE SCALE GENOMIC DNA]</scope>
    <source>
        <strain evidence="4 5">DSM 5718</strain>
    </source>
</reference>
<feature type="domain" description="Nudix hydrolase" evidence="3">
    <location>
        <begin position="8"/>
        <end position="142"/>
    </location>
</feature>
<name>A0A846MQF4_9BACT</name>
<dbReference type="InterPro" id="IPR015797">
    <property type="entry name" value="NUDIX_hydrolase-like_dom_sf"/>
</dbReference>